<name>A0ABD0LWY4_9CAEN</name>
<dbReference type="InterPro" id="IPR000772">
    <property type="entry name" value="Ricin_B_lectin"/>
</dbReference>
<keyword evidence="7 10" id="KW-0333">Golgi apparatus</keyword>
<keyword evidence="8" id="KW-0472">Membrane</keyword>
<dbReference type="PANTHER" id="PTHR11675:SF119">
    <property type="entry name" value="POLYPEPTIDE N-ACETYLGALACTOSAMINYLTRANSFERASE 2"/>
    <property type="match status" value="1"/>
</dbReference>
<keyword evidence="10" id="KW-0808">Transferase</keyword>
<dbReference type="EC" id="2.4.1.-" evidence="10"/>
<keyword evidence="10" id="KW-0464">Manganese</keyword>
<dbReference type="Gene3D" id="3.90.550.10">
    <property type="entry name" value="Spore Coat Polysaccharide Biosynthesis Protein SpsA, Chain A"/>
    <property type="match status" value="1"/>
</dbReference>
<dbReference type="InterPro" id="IPR001173">
    <property type="entry name" value="Glyco_trans_2-like"/>
</dbReference>
<keyword evidence="10" id="KW-0328">Glycosyltransferase</keyword>
<evidence type="ECO:0000256" key="4">
    <source>
        <dbReference type="ARBA" id="ARBA00022734"/>
    </source>
</evidence>
<keyword evidence="5" id="KW-0735">Signal-anchor</keyword>
<comment type="subcellular location">
    <subcellularLocation>
        <location evidence="1 10">Golgi apparatus membrane</location>
        <topology evidence="1 10">Single-pass type II membrane protein</topology>
    </subcellularLocation>
</comment>
<comment type="cofactor">
    <cofactor evidence="10">
        <name>Mn(2+)</name>
        <dbReference type="ChEBI" id="CHEBI:29035"/>
    </cofactor>
</comment>
<dbReference type="PROSITE" id="PS50231">
    <property type="entry name" value="RICIN_B_LECTIN"/>
    <property type="match status" value="1"/>
</dbReference>
<dbReference type="CDD" id="cd23441">
    <property type="entry name" value="beta-trefoil_Ricin_GALNT14-like"/>
    <property type="match status" value="1"/>
</dbReference>
<dbReference type="Proteomes" id="UP001519460">
    <property type="component" value="Unassembled WGS sequence"/>
</dbReference>
<evidence type="ECO:0000256" key="6">
    <source>
        <dbReference type="ARBA" id="ARBA00022989"/>
    </source>
</evidence>
<dbReference type="SUPFAM" id="SSF53448">
    <property type="entry name" value="Nucleotide-diphospho-sugar transferases"/>
    <property type="match status" value="1"/>
</dbReference>
<dbReference type="AlphaFoldDB" id="A0ABD0LWY4"/>
<evidence type="ECO:0000256" key="9">
    <source>
        <dbReference type="ARBA" id="ARBA00023157"/>
    </source>
</evidence>
<proteinExistence type="inferred from homology"/>
<sequence>MRKKKRLLTALVIGSAVLGFLYLVKDSAFWRSSLLGNEVTCCHGGFTYNFSALSASATPKPLHPLKGLSLHQFVWDHAVVTFDPKSVDAKRYIGLLEEGDEVNPNRRHGFNVVTSHQLPPDRPVPDVRPDRCKTLYPSKSVLLPVTSIIITFHNEARSTLLRTLISVLTRSPLHLVKEVILLDDFSDNKDDGLLLANIPKVRLIRNNQREGAARSRNIAAEAASGRVLTFVDSHCEVAAGWLEPLLAYIRQYPRSLVSPVIDAIDGQTFEYKPTADLTRGGFDWSLHFRWENLPFSLVKRDPTDVFLSPVISGSIFSISKEWFMMLGRYDPQLRVWGGDNFDISFRTWMCGGEVKIVPCSHVGHISRIRVPYSFPEEGSSNTYIRNTRRVAEVWMDEYKRFFYAARPTARMQEYGDVAERKRLRDKLKCRTFRWYLDTVYPELKLPVSDELAYGHIQQGGGCLDLDIGQLPVIAKLRQCVQNKDSQEWSWRRKGTIVSNGMCLSVNPDDTQMYVVVKFCDFSDNQRWVRQDKQIMHEATGQCLDSRWAETGLQVAECEVLQDAQKWVITMELSANLEKDYMDTP</sequence>
<comment type="similarity">
    <text evidence="2 10">Belongs to the glycosyltransferase 2 family. GalNAc-T subfamily.</text>
</comment>
<dbReference type="GO" id="GO:0000139">
    <property type="term" value="C:Golgi membrane"/>
    <property type="evidence" value="ECO:0007669"/>
    <property type="project" value="UniProtKB-SubCell"/>
</dbReference>
<gene>
    <name evidence="12" type="ORF">BaRGS_00004423</name>
</gene>
<dbReference type="GO" id="GO:0030246">
    <property type="term" value="F:carbohydrate binding"/>
    <property type="evidence" value="ECO:0007669"/>
    <property type="project" value="UniProtKB-KW"/>
</dbReference>
<evidence type="ECO:0000313" key="13">
    <source>
        <dbReference type="Proteomes" id="UP001519460"/>
    </source>
</evidence>
<dbReference type="EMBL" id="JACVVK020000016">
    <property type="protein sequence ID" value="KAK7504119.1"/>
    <property type="molecule type" value="Genomic_DNA"/>
</dbReference>
<dbReference type="SMART" id="SM00458">
    <property type="entry name" value="RICIN"/>
    <property type="match status" value="1"/>
</dbReference>
<organism evidence="12 13">
    <name type="scientific">Batillaria attramentaria</name>
    <dbReference type="NCBI Taxonomy" id="370345"/>
    <lineage>
        <taxon>Eukaryota</taxon>
        <taxon>Metazoa</taxon>
        <taxon>Spiralia</taxon>
        <taxon>Lophotrochozoa</taxon>
        <taxon>Mollusca</taxon>
        <taxon>Gastropoda</taxon>
        <taxon>Caenogastropoda</taxon>
        <taxon>Sorbeoconcha</taxon>
        <taxon>Cerithioidea</taxon>
        <taxon>Batillariidae</taxon>
        <taxon>Batillaria</taxon>
    </lineage>
</organism>
<dbReference type="CDD" id="cd02510">
    <property type="entry name" value="pp-GalNAc-T"/>
    <property type="match status" value="1"/>
</dbReference>
<evidence type="ECO:0000256" key="2">
    <source>
        <dbReference type="ARBA" id="ARBA00005680"/>
    </source>
</evidence>
<evidence type="ECO:0000256" key="5">
    <source>
        <dbReference type="ARBA" id="ARBA00022968"/>
    </source>
</evidence>
<comment type="caution">
    <text evidence="12">The sequence shown here is derived from an EMBL/GenBank/DDBJ whole genome shotgun (WGS) entry which is preliminary data.</text>
</comment>
<reference evidence="12 13" key="1">
    <citation type="journal article" date="2023" name="Sci. Data">
        <title>Genome assembly of the Korean intertidal mud-creeper Batillaria attramentaria.</title>
        <authorList>
            <person name="Patra A.K."/>
            <person name="Ho P.T."/>
            <person name="Jun S."/>
            <person name="Lee S.J."/>
            <person name="Kim Y."/>
            <person name="Won Y.J."/>
        </authorList>
    </citation>
    <scope>NUCLEOTIDE SEQUENCE [LARGE SCALE GENOMIC DNA]</scope>
    <source>
        <strain evidence="12">Wonlab-2016</strain>
    </source>
</reference>
<keyword evidence="3" id="KW-0812">Transmembrane</keyword>
<dbReference type="PANTHER" id="PTHR11675">
    <property type="entry name" value="N-ACETYLGALACTOSAMINYLTRANSFERASE"/>
    <property type="match status" value="1"/>
</dbReference>
<dbReference type="Pfam" id="PF00652">
    <property type="entry name" value="Ricin_B_lectin"/>
    <property type="match status" value="1"/>
</dbReference>
<evidence type="ECO:0000259" key="11">
    <source>
        <dbReference type="SMART" id="SM00458"/>
    </source>
</evidence>
<keyword evidence="13" id="KW-1185">Reference proteome</keyword>
<dbReference type="SUPFAM" id="SSF50370">
    <property type="entry name" value="Ricin B-like lectins"/>
    <property type="match status" value="1"/>
</dbReference>
<protein>
    <recommendedName>
        <fullName evidence="10">Polypeptide N-acetylgalactosaminyltransferase</fullName>
        <ecNumber evidence="10">2.4.1.-</ecNumber>
    </recommendedName>
    <alternativeName>
        <fullName evidence="10">Protein-UDP acetylgalactosaminyltransferase</fullName>
    </alternativeName>
</protein>
<comment type="pathway">
    <text evidence="10">Protein modification; protein glycosylation.</text>
</comment>
<keyword evidence="4 10" id="KW-0430">Lectin</keyword>
<dbReference type="Gene3D" id="2.80.10.50">
    <property type="match status" value="1"/>
</dbReference>
<evidence type="ECO:0000256" key="3">
    <source>
        <dbReference type="ARBA" id="ARBA00022692"/>
    </source>
</evidence>
<evidence type="ECO:0000256" key="10">
    <source>
        <dbReference type="RuleBase" id="RU361242"/>
    </source>
</evidence>
<evidence type="ECO:0000256" key="1">
    <source>
        <dbReference type="ARBA" id="ARBA00004323"/>
    </source>
</evidence>
<evidence type="ECO:0000256" key="8">
    <source>
        <dbReference type="ARBA" id="ARBA00023136"/>
    </source>
</evidence>
<evidence type="ECO:0000313" key="12">
    <source>
        <dbReference type="EMBL" id="KAK7504119.1"/>
    </source>
</evidence>
<evidence type="ECO:0000256" key="7">
    <source>
        <dbReference type="ARBA" id="ARBA00023034"/>
    </source>
</evidence>
<dbReference type="GO" id="GO:0016757">
    <property type="term" value="F:glycosyltransferase activity"/>
    <property type="evidence" value="ECO:0007669"/>
    <property type="project" value="UniProtKB-KW"/>
</dbReference>
<keyword evidence="9 10" id="KW-1015">Disulfide bond</keyword>
<dbReference type="InterPro" id="IPR045885">
    <property type="entry name" value="GalNAc-T"/>
</dbReference>
<feature type="domain" description="Ricin B lectin" evidence="11">
    <location>
        <begin position="452"/>
        <end position="569"/>
    </location>
</feature>
<dbReference type="InterPro" id="IPR029044">
    <property type="entry name" value="Nucleotide-diphossugar_trans"/>
</dbReference>
<keyword evidence="6" id="KW-1133">Transmembrane helix</keyword>
<accession>A0ABD0LWY4</accession>
<dbReference type="InterPro" id="IPR035992">
    <property type="entry name" value="Ricin_B-like_lectins"/>
</dbReference>
<dbReference type="Pfam" id="PF00535">
    <property type="entry name" value="Glycos_transf_2"/>
    <property type="match status" value="1"/>
</dbReference>